<dbReference type="Gene3D" id="3.30.1060.10">
    <property type="entry name" value="Peptide methionine sulphoxide reductase MsrA"/>
    <property type="match status" value="1"/>
</dbReference>
<dbReference type="PANTHER" id="PTHR42799">
    <property type="entry name" value="MITOCHONDRIAL PEPTIDE METHIONINE SULFOXIDE REDUCTASE"/>
    <property type="match status" value="1"/>
</dbReference>
<evidence type="ECO:0000256" key="1">
    <source>
        <dbReference type="ARBA" id="ARBA00023002"/>
    </source>
</evidence>
<evidence type="ECO:0000256" key="4">
    <source>
        <dbReference type="HAMAP-Rule" id="MF_01401"/>
    </source>
</evidence>
<dbReference type="PANTHER" id="PTHR42799:SF2">
    <property type="entry name" value="MITOCHONDRIAL PEPTIDE METHIONINE SULFOXIDE REDUCTASE"/>
    <property type="match status" value="1"/>
</dbReference>
<dbReference type="AlphaFoldDB" id="A0A0V8RXR3"/>
<name>A0A0V8RXR3_9ACTO</name>
<comment type="caution">
    <text evidence="6">The sequence shown here is derived from an EMBL/GenBank/DDBJ whole genome shotgun (WGS) entry which is preliminary data.</text>
</comment>
<accession>A0A0V8RXR3</accession>
<dbReference type="EC" id="1.8.4.11" evidence="4"/>
<evidence type="ECO:0000313" key="7">
    <source>
        <dbReference type="Proteomes" id="UP000054686"/>
    </source>
</evidence>
<comment type="similarity">
    <text evidence="4">Belongs to the MsrA Met sulfoxide reductase family.</text>
</comment>
<evidence type="ECO:0000256" key="3">
    <source>
        <dbReference type="ARBA" id="ARBA00048782"/>
    </source>
</evidence>
<dbReference type="Proteomes" id="UP000054686">
    <property type="component" value="Unassembled WGS sequence"/>
</dbReference>
<reference evidence="6 7" key="1">
    <citation type="submission" date="2015-10" db="EMBL/GenBank/DDBJ databases">
        <title>Draft Genome of Actinomyces odontolyticus subsp. actinosynbacter strain XH001.</title>
        <authorList>
            <person name="Mclean J.S."/>
            <person name="He X."/>
        </authorList>
    </citation>
    <scope>NUCLEOTIDE SEQUENCE [LARGE SCALE GENOMIC DNA]</scope>
    <source>
        <strain evidence="6 7">XH001</strain>
    </source>
</reference>
<dbReference type="GO" id="GO:0008113">
    <property type="term" value="F:peptide-methionine (S)-S-oxide reductase activity"/>
    <property type="evidence" value="ECO:0007669"/>
    <property type="project" value="UniProtKB-UniRule"/>
</dbReference>
<comment type="catalytic activity">
    <reaction evidence="2 4">
        <text>L-methionyl-[protein] + [thioredoxin]-disulfide + H2O = L-methionyl-(S)-S-oxide-[protein] + [thioredoxin]-dithiol</text>
        <dbReference type="Rhea" id="RHEA:14217"/>
        <dbReference type="Rhea" id="RHEA-COMP:10698"/>
        <dbReference type="Rhea" id="RHEA-COMP:10700"/>
        <dbReference type="Rhea" id="RHEA-COMP:12313"/>
        <dbReference type="Rhea" id="RHEA-COMP:12315"/>
        <dbReference type="ChEBI" id="CHEBI:15377"/>
        <dbReference type="ChEBI" id="CHEBI:16044"/>
        <dbReference type="ChEBI" id="CHEBI:29950"/>
        <dbReference type="ChEBI" id="CHEBI:44120"/>
        <dbReference type="ChEBI" id="CHEBI:50058"/>
        <dbReference type="EC" id="1.8.4.11"/>
    </reaction>
</comment>
<protein>
    <recommendedName>
        <fullName evidence="4">Peptide methionine sulfoxide reductase MsrA</fullName>
        <shortName evidence="4">Protein-methionine-S-oxide reductase</shortName>
        <ecNumber evidence="4">1.8.4.11</ecNumber>
    </recommendedName>
    <alternativeName>
        <fullName evidence="4">Peptide-methionine (S)-S-oxide reductase</fullName>
        <shortName evidence="4">Peptide Met(O) reductase</shortName>
    </alternativeName>
</protein>
<dbReference type="GO" id="GO:0033744">
    <property type="term" value="F:L-methionine:thioredoxin-disulfide S-oxidoreductase activity"/>
    <property type="evidence" value="ECO:0007669"/>
    <property type="project" value="RHEA"/>
</dbReference>
<dbReference type="InterPro" id="IPR002569">
    <property type="entry name" value="Met_Sox_Rdtase_MsrA_dom"/>
</dbReference>
<keyword evidence="1 4" id="KW-0560">Oxidoreductase</keyword>
<evidence type="ECO:0000259" key="5">
    <source>
        <dbReference type="Pfam" id="PF01625"/>
    </source>
</evidence>
<dbReference type="GO" id="GO:0034599">
    <property type="term" value="P:cellular response to oxidative stress"/>
    <property type="evidence" value="ECO:0007669"/>
    <property type="project" value="TreeGrafter"/>
</dbReference>
<dbReference type="SUPFAM" id="SSF55068">
    <property type="entry name" value="Peptide methionine sulfoxide reductase"/>
    <property type="match status" value="1"/>
</dbReference>
<comment type="function">
    <text evidence="4">Has an important function as a repair enzyme for proteins that have been inactivated by oxidation. Catalyzes the reversible oxidation-reduction of methionine sulfoxide in proteins to methionine.</text>
</comment>
<dbReference type="EMBL" id="LLVT01000001">
    <property type="protein sequence ID" value="KSW12860.1"/>
    <property type="molecule type" value="Genomic_DNA"/>
</dbReference>
<dbReference type="InterPro" id="IPR050162">
    <property type="entry name" value="MsrA_MetSO_reductase"/>
</dbReference>
<dbReference type="NCBIfam" id="TIGR00401">
    <property type="entry name" value="msrA"/>
    <property type="match status" value="1"/>
</dbReference>
<dbReference type="HAMAP" id="MF_01401">
    <property type="entry name" value="MsrA"/>
    <property type="match status" value="1"/>
</dbReference>
<organism evidence="6 7">
    <name type="scientific">Schaalia odontolytica</name>
    <dbReference type="NCBI Taxonomy" id="1660"/>
    <lineage>
        <taxon>Bacteria</taxon>
        <taxon>Bacillati</taxon>
        <taxon>Actinomycetota</taxon>
        <taxon>Actinomycetes</taxon>
        <taxon>Actinomycetales</taxon>
        <taxon>Actinomycetaceae</taxon>
        <taxon>Schaalia</taxon>
    </lineage>
</organism>
<sequence>MTSFFKQAHTNVHVSTHAVLGSNMRDEARAGQEVIYLAAGCFWGVEKALWNTPGVVTTATGYMGGHSTNPTYEQVCSHSTGHAETVRVVFDTAQTSAAELVRLFFEIHDPTQVGGQGNDIGDQYRSAIWTTTPEQLRDATALRAAYQEVLTKRGFGPIQTVISAAPDGDSTARFWYAEDYHQQYLFKNPGGYECHARTGVACPALPHK</sequence>
<gene>
    <name evidence="4" type="primary">msrA</name>
    <name evidence="6" type="ORF">APY09_00400</name>
</gene>
<dbReference type="Pfam" id="PF01625">
    <property type="entry name" value="PMSR"/>
    <property type="match status" value="1"/>
</dbReference>
<evidence type="ECO:0000313" key="6">
    <source>
        <dbReference type="EMBL" id="KSW12860.1"/>
    </source>
</evidence>
<dbReference type="InterPro" id="IPR036509">
    <property type="entry name" value="Met_Sox_Rdtase_MsrA_sf"/>
</dbReference>
<feature type="domain" description="Peptide methionine sulphoxide reductase MsrA" evidence="5">
    <location>
        <begin position="35"/>
        <end position="194"/>
    </location>
</feature>
<evidence type="ECO:0000256" key="2">
    <source>
        <dbReference type="ARBA" id="ARBA00047806"/>
    </source>
</evidence>
<comment type="catalytic activity">
    <reaction evidence="3 4">
        <text>[thioredoxin]-disulfide + L-methionine + H2O = L-methionine (S)-S-oxide + [thioredoxin]-dithiol</text>
        <dbReference type="Rhea" id="RHEA:19993"/>
        <dbReference type="Rhea" id="RHEA-COMP:10698"/>
        <dbReference type="Rhea" id="RHEA-COMP:10700"/>
        <dbReference type="ChEBI" id="CHEBI:15377"/>
        <dbReference type="ChEBI" id="CHEBI:29950"/>
        <dbReference type="ChEBI" id="CHEBI:50058"/>
        <dbReference type="ChEBI" id="CHEBI:57844"/>
        <dbReference type="ChEBI" id="CHEBI:58772"/>
        <dbReference type="EC" id="1.8.4.11"/>
    </reaction>
</comment>
<feature type="active site" evidence="4">
    <location>
        <position position="41"/>
    </location>
</feature>
<dbReference type="GO" id="GO:0005737">
    <property type="term" value="C:cytoplasm"/>
    <property type="evidence" value="ECO:0007669"/>
    <property type="project" value="TreeGrafter"/>
</dbReference>
<dbReference type="RefSeq" id="WP_060565691.1">
    <property type="nucleotide sequence ID" value="NZ_CP040006.1"/>
</dbReference>
<proteinExistence type="inferred from homology"/>
<dbReference type="OrthoDB" id="4174719at2"/>